<gene>
    <name evidence="2" type="ORF">MM171A01067_0007</name>
    <name evidence="1" type="ORF">MM171B00822_0007</name>
</gene>
<name>A0A6H1Z7F8_9ZZZZ</name>
<evidence type="ECO:0000313" key="2">
    <source>
        <dbReference type="EMBL" id="QJA99397.1"/>
    </source>
</evidence>
<organism evidence="1">
    <name type="scientific">viral metagenome</name>
    <dbReference type="NCBI Taxonomy" id="1070528"/>
    <lineage>
        <taxon>unclassified sequences</taxon>
        <taxon>metagenomes</taxon>
        <taxon>organismal metagenomes</taxon>
    </lineage>
</organism>
<accession>A0A6H1Z7F8</accession>
<sequence>MKVSITGRFVIFDDLKGNEIHITTDQLLELFSVLCVEVKQDDGLLFENLEFTV</sequence>
<dbReference type="EMBL" id="MT143648">
    <property type="protein sequence ID" value="QJA99397.1"/>
    <property type="molecule type" value="Genomic_DNA"/>
</dbReference>
<dbReference type="EMBL" id="MT143836">
    <property type="protein sequence ID" value="QJA43494.1"/>
    <property type="molecule type" value="Genomic_DNA"/>
</dbReference>
<dbReference type="AlphaFoldDB" id="A0A6H1Z7F8"/>
<evidence type="ECO:0000313" key="1">
    <source>
        <dbReference type="EMBL" id="QJA43494.1"/>
    </source>
</evidence>
<reference evidence="1" key="1">
    <citation type="submission" date="2020-03" db="EMBL/GenBank/DDBJ databases">
        <title>The deep terrestrial virosphere.</title>
        <authorList>
            <person name="Holmfeldt K."/>
            <person name="Nilsson E."/>
            <person name="Simone D."/>
            <person name="Lopez-Fernandez M."/>
            <person name="Wu X."/>
            <person name="de Brujin I."/>
            <person name="Lundin D."/>
            <person name="Andersson A."/>
            <person name="Bertilsson S."/>
            <person name="Dopson M."/>
        </authorList>
    </citation>
    <scope>NUCLEOTIDE SEQUENCE</scope>
    <source>
        <strain evidence="2">MM171A01067</strain>
        <strain evidence="1">MM171B00822</strain>
    </source>
</reference>
<protein>
    <submittedName>
        <fullName evidence="1">Uncharacterized protein</fullName>
    </submittedName>
</protein>
<proteinExistence type="predicted"/>